<evidence type="ECO:0000256" key="1">
    <source>
        <dbReference type="ARBA" id="ARBA00004572"/>
    </source>
</evidence>
<dbReference type="Pfam" id="PF13181">
    <property type="entry name" value="TPR_8"/>
    <property type="match status" value="2"/>
</dbReference>
<dbReference type="Gene3D" id="1.25.40.10">
    <property type="entry name" value="Tetratricopeptide repeat domain"/>
    <property type="match status" value="2"/>
</dbReference>
<evidence type="ECO:0000256" key="7">
    <source>
        <dbReference type="ARBA" id="ARBA00023128"/>
    </source>
</evidence>
<dbReference type="GO" id="GO:0030150">
    <property type="term" value="P:protein import into mitochondrial matrix"/>
    <property type="evidence" value="ECO:0007669"/>
    <property type="project" value="TreeGrafter"/>
</dbReference>
<evidence type="ECO:0000256" key="8">
    <source>
        <dbReference type="ARBA" id="ARBA00023136"/>
    </source>
</evidence>
<dbReference type="GO" id="GO:0008320">
    <property type="term" value="F:protein transmembrane transporter activity"/>
    <property type="evidence" value="ECO:0007669"/>
    <property type="project" value="TreeGrafter"/>
</dbReference>
<dbReference type="SUPFAM" id="SSF48452">
    <property type="entry name" value="TPR-like"/>
    <property type="match status" value="2"/>
</dbReference>
<dbReference type="OrthoDB" id="66418at2759"/>
<comment type="subcellular location">
    <subcellularLocation>
        <location evidence="1">Mitochondrion outer membrane</location>
        <topology evidence="1">Single-pass membrane protein</topology>
    </subcellularLocation>
</comment>
<sequence>MSDFSRSYLSFLSNWKFGLTISVPCFAVGLCVTFYNYFKTSSNNRHLGKPTANASIAKEANVQNPLETKGIDQTAVKTKTLVEEVEDLKKLGNAEFSKGNYDMAKTYYTQAILMCPETEEAVLSVLFQNRAAAYSKLNNNENCLADCNNALALVPAYKKALSRRARVLSELGNFKLALEDITAVIIFNMFKNQDDIIFSDNLLKSLGEQNLEEYTKHKEFNLPSKTFIKQFLKSFPDDPFSDEFVLTLLKSDINTGLEYAFKCIQNQKFEEIEKSCQEELNKTDNSLIRKSFALNLLATFYLLRGNYTAGIKHLTTVIENPNVSNKLIINSLIKRALGYHQHEEVDKCFEDFNRAEAIDPNSSSVYHHRAQIYLKRMNTEEAVKNFKKSLELNPNFVLSTAYYYFAQYRHAKKVSNKLYVEHFLIQLGDFVMNYPNIAESITFYTRALLETGAYEEADLVFKNALEIHPDQADFLVHRALIASSWKINGIPDAFKLLEQALNIDPKCNFAYDALGALYMQVGQHKNAVDCLKKAIPLPKPRKELLHTFSLRNSAQAQLAIFERFGIITSKVYSFSE</sequence>
<evidence type="ECO:0000256" key="6">
    <source>
        <dbReference type="ARBA" id="ARBA00022989"/>
    </source>
</evidence>
<keyword evidence="12" id="KW-1185">Reference proteome</keyword>
<dbReference type="PROSITE" id="PS50005">
    <property type="entry name" value="TPR"/>
    <property type="match status" value="4"/>
</dbReference>
<gene>
    <name evidence="11" type="ORF">CINCED_3A012050</name>
</gene>
<evidence type="ECO:0000256" key="2">
    <source>
        <dbReference type="ARBA" id="ARBA00022692"/>
    </source>
</evidence>
<feature type="repeat" description="TPR" evidence="10">
    <location>
        <begin position="363"/>
        <end position="396"/>
    </location>
</feature>
<feature type="repeat" description="TPR" evidence="10">
    <location>
        <begin position="85"/>
        <end position="118"/>
    </location>
</feature>
<keyword evidence="3" id="KW-0677">Repeat</keyword>
<comment type="similarity">
    <text evidence="9">Belongs to the Tom70 family.</text>
</comment>
<accession>A0A5E4M3G3</accession>
<dbReference type="GO" id="GO:0030943">
    <property type="term" value="F:mitochondrion targeting sequence binding"/>
    <property type="evidence" value="ECO:0007669"/>
    <property type="project" value="TreeGrafter"/>
</dbReference>
<protein>
    <submittedName>
        <fullName evidence="11">Tetratricopeptide repeat,Tetratricopeptide repeat 1,Tetratricopeptide repeat-containing</fullName>
    </submittedName>
</protein>
<keyword evidence="8" id="KW-0472">Membrane</keyword>
<evidence type="ECO:0000313" key="11">
    <source>
        <dbReference type="EMBL" id="VVC26081.1"/>
    </source>
</evidence>
<dbReference type="GO" id="GO:0005741">
    <property type="term" value="C:mitochondrial outer membrane"/>
    <property type="evidence" value="ECO:0007669"/>
    <property type="project" value="UniProtKB-SubCell"/>
</dbReference>
<proteinExistence type="inferred from homology"/>
<name>A0A5E4M3G3_9HEMI</name>
<reference evidence="11 12" key="1">
    <citation type="submission" date="2019-08" db="EMBL/GenBank/DDBJ databases">
        <authorList>
            <person name="Alioto T."/>
            <person name="Alioto T."/>
            <person name="Gomez Garrido J."/>
        </authorList>
    </citation>
    <scope>NUCLEOTIDE SEQUENCE [LARGE SCALE GENOMIC DNA]</scope>
</reference>
<keyword evidence="6" id="KW-1133">Transmembrane helix</keyword>
<dbReference type="InterPro" id="IPR019734">
    <property type="entry name" value="TPR_rpt"/>
</dbReference>
<dbReference type="SMART" id="SM00028">
    <property type="entry name" value="TPR"/>
    <property type="match status" value="9"/>
</dbReference>
<dbReference type="PANTHER" id="PTHR46208:SF1">
    <property type="entry name" value="MITOCHONDRIAL IMPORT RECEPTOR SUBUNIT TOM70"/>
    <property type="match status" value="1"/>
</dbReference>
<dbReference type="PANTHER" id="PTHR46208">
    <property type="entry name" value="MITOCHONDRIAL IMPORT RECEPTOR SUBUNIT TOM70"/>
    <property type="match status" value="1"/>
</dbReference>
<dbReference type="Proteomes" id="UP000325440">
    <property type="component" value="Unassembled WGS sequence"/>
</dbReference>
<dbReference type="AlphaFoldDB" id="A0A5E4M3G3"/>
<dbReference type="Pfam" id="PF00515">
    <property type="entry name" value="TPR_1"/>
    <property type="match status" value="1"/>
</dbReference>
<keyword evidence="5 10" id="KW-0802">TPR repeat</keyword>
<dbReference type="InterPro" id="IPR011990">
    <property type="entry name" value="TPR-like_helical_dom_sf"/>
</dbReference>
<keyword evidence="7" id="KW-0496">Mitochondrion</keyword>
<keyword evidence="2" id="KW-0812">Transmembrane</keyword>
<evidence type="ECO:0000256" key="5">
    <source>
        <dbReference type="ARBA" id="ARBA00022803"/>
    </source>
</evidence>
<evidence type="ECO:0000313" key="12">
    <source>
        <dbReference type="Proteomes" id="UP000325440"/>
    </source>
</evidence>
<organism evidence="11 12">
    <name type="scientific">Cinara cedri</name>
    <dbReference type="NCBI Taxonomy" id="506608"/>
    <lineage>
        <taxon>Eukaryota</taxon>
        <taxon>Metazoa</taxon>
        <taxon>Ecdysozoa</taxon>
        <taxon>Arthropoda</taxon>
        <taxon>Hexapoda</taxon>
        <taxon>Insecta</taxon>
        <taxon>Pterygota</taxon>
        <taxon>Neoptera</taxon>
        <taxon>Paraneoptera</taxon>
        <taxon>Hemiptera</taxon>
        <taxon>Sternorrhyncha</taxon>
        <taxon>Aphidomorpha</taxon>
        <taxon>Aphidoidea</taxon>
        <taxon>Aphididae</taxon>
        <taxon>Lachninae</taxon>
        <taxon>Cinara</taxon>
    </lineage>
</organism>
<evidence type="ECO:0000256" key="3">
    <source>
        <dbReference type="ARBA" id="ARBA00022737"/>
    </source>
</evidence>
<evidence type="ECO:0000256" key="4">
    <source>
        <dbReference type="ARBA" id="ARBA00022787"/>
    </source>
</evidence>
<dbReference type="GO" id="GO:0045039">
    <property type="term" value="P:protein insertion into mitochondrial inner membrane"/>
    <property type="evidence" value="ECO:0007669"/>
    <property type="project" value="TreeGrafter"/>
</dbReference>
<evidence type="ECO:0000256" key="9">
    <source>
        <dbReference type="ARBA" id="ARBA00038030"/>
    </source>
</evidence>
<dbReference type="EMBL" id="CABPRJ010000024">
    <property type="protein sequence ID" value="VVC26081.1"/>
    <property type="molecule type" value="Genomic_DNA"/>
</dbReference>
<evidence type="ECO:0000256" key="10">
    <source>
        <dbReference type="PROSITE-ProRule" id="PRU00339"/>
    </source>
</evidence>
<feature type="repeat" description="TPR" evidence="10">
    <location>
        <begin position="438"/>
        <end position="471"/>
    </location>
</feature>
<keyword evidence="4" id="KW-1000">Mitochondrion outer membrane</keyword>
<feature type="repeat" description="TPR" evidence="10">
    <location>
        <begin position="508"/>
        <end position="541"/>
    </location>
</feature>
<dbReference type="PROSITE" id="PS50293">
    <property type="entry name" value="TPR_REGION"/>
    <property type="match status" value="1"/>
</dbReference>